<evidence type="ECO:0000256" key="2">
    <source>
        <dbReference type="ARBA" id="ARBA00022840"/>
    </source>
</evidence>
<dbReference type="Gene3D" id="3.30.470.20">
    <property type="entry name" value="ATP-grasp fold, B domain"/>
    <property type="match status" value="1"/>
</dbReference>
<keyword evidence="1 3" id="KW-0547">Nucleotide-binding</keyword>
<name>A0A372LFC3_9BACI</name>
<proteinExistence type="predicted"/>
<dbReference type="PANTHER" id="PTHR37018:SF1">
    <property type="entry name" value="CULTURE SPECIFIC PROTEIN, PUTATIVE (AFU_ORTHOLOGUE AFUA_2G00130)-RELATED"/>
    <property type="match status" value="1"/>
</dbReference>
<protein>
    <submittedName>
        <fullName evidence="5">ATP-grasp domain-containing protein</fullName>
    </submittedName>
</protein>
<dbReference type="EMBL" id="QVTD01000003">
    <property type="protein sequence ID" value="RFU64980.1"/>
    <property type="molecule type" value="Genomic_DNA"/>
</dbReference>
<comment type="caution">
    <text evidence="5">The sequence shown here is derived from an EMBL/GenBank/DDBJ whole genome shotgun (WGS) entry which is preliminary data.</text>
</comment>
<dbReference type="OrthoDB" id="7839480at2"/>
<keyword evidence="6" id="KW-1185">Reference proteome</keyword>
<evidence type="ECO:0000313" key="5">
    <source>
        <dbReference type="EMBL" id="RFU64980.1"/>
    </source>
</evidence>
<dbReference type="PROSITE" id="PS50975">
    <property type="entry name" value="ATP_GRASP"/>
    <property type="match status" value="1"/>
</dbReference>
<sequence length="412" mass="46550">MMGARTLQVSSREEEQVRLIRPSQSIEDIYGRRFAYNPKLYAKDYKHFSSDMLNLEALTGRELSVAGDTPVVCHAGAATEPALALLRKAGLHVPSIRYTYRNDKEYIQVLTKLKKKNKKLIFQYPHPADEVSPDLYWVDPEVLAYLCDKRSIPELVPADHIPARRLMSLEQVLEEKPELPIVLKTGDGRPTSGGCGVLFINKEEQLYEIDETFGDLSRLIVEEHIEYDKNISVHYVVNNNGEISFLGKSEQLVNKDGCFRGSWISVDAEDDMAEIIETGYGIMEQAAKKGYVGVAGFDVLIRGGQFYFIDLNVRFNASTCGLLLYNDIKNKYGKEIMRLSTLEWRCDFDSVLPIVEKYMGKEQFVPLSLLDAEYFPGQNQASVVIGLVLGHSPLEAEGILQEMARDGLHLRE</sequence>
<dbReference type="InterPro" id="IPR003135">
    <property type="entry name" value="ATP-grasp_carboxylate-amine"/>
</dbReference>
<evidence type="ECO:0000256" key="1">
    <source>
        <dbReference type="ARBA" id="ARBA00022741"/>
    </source>
</evidence>
<dbReference type="SUPFAM" id="SSF56059">
    <property type="entry name" value="Glutathione synthetase ATP-binding domain-like"/>
    <property type="match status" value="1"/>
</dbReference>
<evidence type="ECO:0000256" key="3">
    <source>
        <dbReference type="PROSITE-ProRule" id="PRU00409"/>
    </source>
</evidence>
<evidence type="ECO:0000313" key="6">
    <source>
        <dbReference type="Proteomes" id="UP000262939"/>
    </source>
</evidence>
<reference evidence="5 6" key="1">
    <citation type="submission" date="2018-08" db="EMBL/GenBank/DDBJ databases">
        <title>Bacillus chawlae sp. nov., Bacillus glennii sp. nov., and Bacillus saganii sp. nov. Isolated from the Vehicle Assembly Building at Kennedy Space Center where the Viking Spacecraft were Assembled.</title>
        <authorList>
            <person name="Seuylemezian A."/>
            <person name="Vaishampayan P."/>
        </authorList>
    </citation>
    <scope>NUCLEOTIDE SEQUENCE [LARGE SCALE GENOMIC DNA]</scope>
    <source>
        <strain evidence="5 6">V44-8</strain>
    </source>
</reference>
<dbReference type="PANTHER" id="PTHR37018">
    <property type="entry name" value="CULTURE SPECIFIC PROTEIN, PUTATIVE (AFU_ORTHOLOGUE AFUA_2G00130)-RELATED"/>
    <property type="match status" value="1"/>
</dbReference>
<dbReference type="GO" id="GO:0005524">
    <property type="term" value="F:ATP binding"/>
    <property type="evidence" value="ECO:0007669"/>
    <property type="project" value="UniProtKB-UniRule"/>
</dbReference>
<dbReference type="Pfam" id="PF02222">
    <property type="entry name" value="ATP-grasp"/>
    <property type="match status" value="1"/>
</dbReference>
<dbReference type="InterPro" id="IPR011761">
    <property type="entry name" value="ATP-grasp"/>
</dbReference>
<dbReference type="RefSeq" id="WP_117321156.1">
    <property type="nucleotide sequence ID" value="NZ_QVTD01000003.1"/>
</dbReference>
<gene>
    <name evidence="5" type="ORF">D0466_03450</name>
</gene>
<accession>A0A372LFC3</accession>
<evidence type="ECO:0000259" key="4">
    <source>
        <dbReference type="PROSITE" id="PS50975"/>
    </source>
</evidence>
<dbReference type="InterPro" id="IPR053269">
    <property type="entry name" value="Asp-Met_ligase"/>
</dbReference>
<dbReference type="AlphaFoldDB" id="A0A372LFC3"/>
<dbReference type="GO" id="GO:0046872">
    <property type="term" value="F:metal ion binding"/>
    <property type="evidence" value="ECO:0007669"/>
    <property type="project" value="InterPro"/>
</dbReference>
<feature type="domain" description="ATP-grasp" evidence="4">
    <location>
        <begin position="153"/>
        <end position="341"/>
    </location>
</feature>
<organism evidence="5 6">
    <name type="scientific">Peribacillus glennii</name>
    <dbReference type="NCBI Taxonomy" id="2303991"/>
    <lineage>
        <taxon>Bacteria</taxon>
        <taxon>Bacillati</taxon>
        <taxon>Bacillota</taxon>
        <taxon>Bacilli</taxon>
        <taxon>Bacillales</taxon>
        <taxon>Bacillaceae</taxon>
        <taxon>Peribacillus</taxon>
    </lineage>
</organism>
<keyword evidence="2 3" id="KW-0067">ATP-binding</keyword>
<dbReference type="Proteomes" id="UP000262939">
    <property type="component" value="Unassembled WGS sequence"/>
</dbReference>